<name>A0A8K0VTP0_9PLEO</name>
<accession>A0A8K0VTP0</accession>
<sequence length="805" mass="89624">MSSNYSSSANSIEVDARRTDLWPANYGTNGHSPHDQSREFLRPRPQTTLTRHYSSLQEHANHVNSIDTSGGDDGLTPRTDNRRDGFTWGSRPAYDEQRTYIRNPLPPEQLGTRTPPPLEELLRRPTNEDADSAHNNRQARVDTFDFQPPIARTSNASTVRLPISRQDTGRSSIAGFARGLARHVPNMKSSSPPEVVAERQPESARKLSRSESSGGSYREAKKDRRLSFLLPPSTKTKQVDDTLQRKASLAESSAGDSAKAPSVPSSTKSSLRDRRKVNLDLALPSEIPDLPARSRPPVGQPSSITPSRPRSPKTPWIRNEPLKWQHHNAGVRTAPILEEGHIGEATVGDSNEEGVLLPGDDHIVSSQSPHFERPPVRVRDRCRITRPRTKRSRSGTSDSTLALTPDGSWTPDDTKALKEQQARTKAELERLGQVSKRAQSSRWRWARSGTRSSEGSPQMTVGEPSDRRFSINPFKRSGRFGDEMDRRKEKKQSASSNRAWWIGKQAVPQAHSDPPMMLSNMPLPPTFVPPGVNRVPTPPTFDANGEVKGKLADFFFDHGTGIAGKRPKASPGGFWDSDALLMSYLSSDLNLEEDDEDEGPEGPLTPNPAVRAFTVDRNPNYGTPGLVTAPGNYLDAKVITHSQHPGQNTSTPDGSDVWFRIQQPGTPDDRHLTAAALREIDERRKFEWIVPEHLPTSPLCPLHAKYEGYSKGRCYWHGRRKSNGSRSRTSGEYEGGVYETGRREKKLRRLAALDHSGGRVEYPTVRRGSRGWEVGSRHDAPKQQQQQYQMGGEVKKRRLESLSTP</sequence>
<feature type="compositionally biased region" description="Polar residues" evidence="1">
    <location>
        <begin position="59"/>
        <end position="68"/>
    </location>
</feature>
<dbReference type="OrthoDB" id="3648773at2759"/>
<gene>
    <name evidence="2" type="ORF">FB567DRAFT_454939</name>
</gene>
<feature type="compositionally biased region" description="Basic and acidic residues" evidence="1">
    <location>
        <begin position="32"/>
        <end position="42"/>
    </location>
</feature>
<organism evidence="2 3">
    <name type="scientific">Paraphoma chrysanthemicola</name>
    <dbReference type="NCBI Taxonomy" id="798071"/>
    <lineage>
        <taxon>Eukaryota</taxon>
        <taxon>Fungi</taxon>
        <taxon>Dikarya</taxon>
        <taxon>Ascomycota</taxon>
        <taxon>Pezizomycotina</taxon>
        <taxon>Dothideomycetes</taxon>
        <taxon>Pleosporomycetidae</taxon>
        <taxon>Pleosporales</taxon>
        <taxon>Pleosporineae</taxon>
        <taxon>Phaeosphaeriaceae</taxon>
        <taxon>Paraphoma</taxon>
    </lineage>
</organism>
<feature type="region of interest" description="Disordered" evidence="1">
    <location>
        <begin position="183"/>
        <end position="319"/>
    </location>
</feature>
<feature type="region of interest" description="Disordered" evidence="1">
    <location>
        <begin position="22"/>
        <end position="44"/>
    </location>
</feature>
<comment type="caution">
    <text evidence="2">The sequence shown here is derived from an EMBL/GenBank/DDBJ whole genome shotgun (WGS) entry which is preliminary data.</text>
</comment>
<feature type="compositionally biased region" description="Basic and acidic residues" evidence="1">
    <location>
        <begin position="196"/>
        <end position="209"/>
    </location>
</feature>
<proteinExistence type="predicted"/>
<feature type="compositionally biased region" description="Low complexity" evidence="1">
    <location>
        <begin position="435"/>
        <end position="448"/>
    </location>
</feature>
<dbReference type="Proteomes" id="UP000813461">
    <property type="component" value="Unassembled WGS sequence"/>
</dbReference>
<dbReference type="AlphaFoldDB" id="A0A8K0VTP0"/>
<feature type="compositionally biased region" description="Basic and acidic residues" evidence="1">
    <location>
        <begin position="412"/>
        <end position="430"/>
    </location>
</feature>
<feature type="region of interest" description="Disordered" evidence="1">
    <location>
        <begin position="761"/>
        <end position="805"/>
    </location>
</feature>
<feature type="region of interest" description="Disordered" evidence="1">
    <location>
        <begin position="385"/>
        <end position="497"/>
    </location>
</feature>
<feature type="compositionally biased region" description="Polar residues" evidence="1">
    <location>
        <begin position="449"/>
        <end position="459"/>
    </location>
</feature>
<evidence type="ECO:0000256" key="1">
    <source>
        <dbReference type="SAM" id="MobiDB-lite"/>
    </source>
</evidence>
<evidence type="ECO:0000313" key="2">
    <source>
        <dbReference type="EMBL" id="KAH7072472.1"/>
    </source>
</evidence>
<protein>
    <submittedName>
        <fullName evidence="2">Uncharacterized protein</fullName>
    </submittedName>
</protein>
<feature type="region of interest" description="Disordered" evidence="1">
    <location>
        <begin position="59"/>
        <end position="166"/>
    </location>
</feature>
<feature type="compositionally biased region" description="Basic and acidic residues" evidence="1">
    <location>
        <begin position="120"/>
        <end position="143"/>
    </location>
</feature>
<dbReference type="EMBL" id="JAGMVJ010000023">
    <property type="protein sequence ID" value="KAH7072472.1"/>
    <property type="molecule type" value="Genomic_DNA"/>
</dbReference>
<evidence type="ECO:0000313" key="3">
    <source>
        <dbReference type="Proteomes" id="UP000813461"/>
    </source>
</evidence>
<reference evidence="2" key="1">
    <citation type="journal article" date="2021" name="Nat. Commun.">
        <title>Genetic determinants of endophytism in the Arabidopsis root mycobiome.</title>
        <authorList>
            <person name="Mesny F."/>
            <person name="Miyauchi S."/>
            <person name="Thiergart T."/>
            <person name="Pickel B."/>
            <person name="Atanasova L."/>
            <person name="Karlsson M."/>
            <person name="Huettel B."/>
            <person name="Barry K.W."/>
            <person name="Haridas S."/>
            <person name="Chen C."/>
            <person name="Bauer D."/>
            <person name="Andreopoulos W."/>
            <person name="Pangilinan J."/>
            <person name="LaButti K."/>
            <person name="Riley R."/>
            <person name="Lipzen A."/>
            <person name="Clum A."/>
            <person name="Drula E."/>
            <person name="Henrissat B."/>
            <person name="Kohler A."/>
            <person name="Grigoriev I.V."/>
            <person name="Martin F.M."/>
            <person name="Hacquard S."/>
        </authorList>
    </citation>
    <scope>NUCLEOTIDE SEQUENCE</scope>
    <source>
        <strain evidence="2">MPI-SDFR-AT-0120</strain>
    </source>
</reference>
<keyword evidence="3" id="KW-1185">Reference proteome</keyword>